<dbReference type="PANTHER" id="PTHR44757:SF2">
    <property type="entry name" value="BIOFILM ARCHITECTURE MAINTENANCE PROTEIN MBAA"/>
    <property type="match status" value="1"/>
</dbReference>
<dbReference type="SUPFAM" id="SSF141868">
    <property type="entry name" value="EAL domain-like"/>
    <property type="match status" value="1"/>
</dbReference>
<dbReference type="InterPro" id="IPR000700">
    <property type="entry name" value="PAS-assoc_C"/>
</dbReference>
<dbReference type="Pfam" id="PF00563">
    <property type="entry name" value="EAL"/>
    <property type="match status" value="1"/>
</dbReference>
<dbReference type="InterPro" id="IPR001610">
    <property type="entry name" value="PAC"/>
</dbReference>
<dbReference type="InterPro" id="IPR029787">
    <property type="entry name" value="Nucleotide_cyclase"/>
</dbReference>
<dbReference type="FunFam" id="3.20.20.450:FF:000001">
    <property type="entry name" value="Cyclic di-GMP phosphodiesterase yahA"/>
    <property type="match status" value="1"/>
</dbReference>
<dbReference type="PROSITE" id="PS50113">
    <property type="entry name" value="PAC"/>
    <property type="match status" value="1"/>
</dbReference>
<dbReference type="CDD" id="cd01949">
    <property type="entry name" value="GGDEF"/>
    <property type="match status" value="1"/>
</dbReference>
<evidence type="ECO:0000259" key="7">
    <source>
        <dbReference type="PROSITE" id="PS50887"/>
    </source>
</evidence>
<accession>A0A951PCI0</accession>
<keyword evidence="2" id="KW-0547">Nucleotide-binding</keyword>
<dbReference type="Pfam" id="PF07701">
    <property type="entry name" value="HNOBA"/>
    <property type="match status" value="1"/>
</dbReference>
<evidence type="ECO:0000256" key="1">
    <source>
        <dbReference type="ARBA" id="ARBA00012202"/>
    </source>
</evidence>
<comment type="caution">
    <text evidence="8">The sequence shown here is derived from an EMBL/GenBank/DDBJ whole genome shotgun (WGS) entry which is preliminary data.</text>
</comment>
<dbReference type="PROSITE" id="PS50112">
    <property type="entry name" value="PAS"/>
    <property type="match status" value="1"/>
</dbReference>
<dbReference type="SMART" id="SM00091">
    <property type="entry name" value="PAS"/>
    <property type="match status" value="2"/>
</dbReference>
<organism evidence="8 9">
    <name type="scientific">Pegethrix bostrychoides GSE-TBD4-15B</name>
    <dbReference type="NCBI Taxonomy" id="2839662"/>
    <lineage>
        <taxon>Bacteria</taxon>
        <taxon>Bacillati</taxon>
        <taxon>Cyanobacteriota</taxon>
        <taxon>Cyanophyceae</taxon>
        <taxon>Oculatellales</taxon>
        <taxon>Oculatellaceae</taxon>
        <taxon>Pegethrix</taxon>
    </lineage>
</organism>
<dbReference type="InterPro" id="IPR000160">
    <property type="entry name" value="GGDEF_dom"/>
</dbReference>
<dbReference type="Gene3D" id="3.30.70.270">
    <property type="match status" value="1"/>
</dbReference>
<reference evidence="8" key="1">
    <citation type="submission" date="2021-05" db="EMBL/GenBank/DDBJ databases">
        <authorList>
            <person name="Pietrasiak N."/>
            <person name="Ward R."/>
            <person name="Stajich J.E."/>
            <person name="Kurbessoian T."/>
        </authorList>
    </citation>
    <scope>NUCLEOTIDE SEQUENCE</scope>
    <source>
        <strain evidence="8">GSE-TBD4-15B</strain>
    </source>
</reference>
<dbReference type="InterPro" id="IPR035919">
    <property type="entry name" value="EAL_sf"/>
</dbReference>
<gene>
    <name evidence="8" type="ORF">KME07_14005</name>
</gene>
<dbReference type="SUPFAM" id="SSF55785">
    <property type="entry name" value="PYP-like sensor domain (PAS domain)"/>
    <property type="match status" value="2"/>
</dbReference>
<dbReference type="SMART" id="SM00267">
    <property type="entry name" value="GGDEF"/>
    <property type="match status" value="1"/>
</dbReference>
<dbReference type="PROSITE" id="PS50883">
    <property type="entry name" value="EAL"/>
    <property type="match status" value="1"/>
</dbReference>
<feature type="domain" description="GGDEF" evidence="7">
    <location>
        <begin position="463"/>
        <end position="596"/>
    </location>
</feature>
<feature type="domain" description="PAC" evidence="5">
    <location>
        <begin position="251"/>
        <end position="305"/>
    </location>
</feature>
<keyword evidence="3" id="KW-0141">cGMP biosynthesis</keyword>
<dbReference type="SMART" id="SM00052">
    <property type="entry name" value="EAL"/>
    <property type="match status" value="1"/>
</dbReference>
<evidence type="ECO:0000256" key="2">
    <source>
        <dbReference type="ARBA" id="ARBA00022741"/>
    </source>
</evidence>
<dbReference type="Proteomes" id="UP000707356">
    <property type="component" value="Unassembled WGS sequence"/>
</dbReference>
<dbReference type="SMART" id="SM00086">
    <property type="entry name" value="PAC"/>
    <property type="match status" value="1"/>
</dbReference>
<dbReference type="Gene3D" id="3.30.450.260">
    <property type="entry name" value="Haem NO binding associated domain"/>
    <property type="match status" value="1"/>
</dbReference>
<dbReference type="Pfam" id="PF13188">
    <property type="entry name" value="PAS_8"/>
    <property type="match status" value="1"/>
</dbReference>
<dbReference type="CDD" id="cd00130">
    <property type="entry name" value="PAS"/>
    <property type="match status" value="2"/>
</dbReference>
<feature type="domain" description="EAL" evidence="6">
    <location>
        <begin position="605"/>
        <end position="859"/>
    </location>
</feature>
<dbReference type="InterPro" id="IPR001633">
    <property type="entry name" value="EAL_dom"/>
</dbReference>
<dbReference type="InterPro" id="IPR035965">
    <property type="entry name" value="PAS-like_dom_sf"/>
</dbReference>
<dbReference type="GO" id="GO:0000166">
    <property type="term" value="F:nucleotide binding"/>
    <property type="evidence" value="ECO:0007669"/>
    <property type="project" value="UniProtKB-KW"/>
</dbReference>
<dbReference type="SUPFAM" id="SSF55073">
    <property type="entry name" value="Nucleotide cyclase"/>
    <property type="match status" value="1"/>
</dbReference>
<evidence type="ECO:0000313" key="9">
    <source>
        <dbReference type="Proteomes" id="UP000707356"/>
    </source>
</evidence>
<dbReference type="NCBIfam" id="TIGR00229">
    <property type="entry name" value="sensory_box"/>
    <property type="match status" value="2"/>
</dbReference>
<proteinExistence type="predicted"/>
<evidence type="ECO:0000259" key="5">
    <source>
        <dbReference type="PROSITE" id="PS50113"/>
    </source>
</evidence>
<dbReference type="Gene3D" id="3.20.20.450">
    <property type="entry name" value="EAL domain"/>
    <property type="match status" value="1"/>
</dbReference>
<dbReference type="EMBL" id="JAHHHV010000068">
    <property type="protein sequence ID" value="MBW4466533.1"/>
    <property type="molecule type" value="Genomic_DNA"/>
</dbReference>
<dbReference type="InterPro" id="IPR042463">
    <property type="entry name" value="HNOB_dom_associated_sf"/>
</dbReference>
<evidence type="ECO:0000259" key="4">
    <source>
        <dbReference type="PROSITE" id="PS50112"/>
    </source>
</evidence>
<dbReference type="Gene3D" id="3.30.450.20">
    <property type="entry name" value="PAS domain"/>
    <property type="match status" value="2"/>
</dbReference>
<evidence type="ECO:0000313" key="8">
    <source>
        <dbReference type="EMBL" id="MBW4466533.1"/>
    </source>
</evidence>
<dbReference type="Pfam" id="PF13426">
    <property type="entry name" value="PAS_9"/>
    <property type="match status" value="1"/>
</dbReference>
<dbReference type="AlphaFoldDB" id="A0A951PCI0"/>
<evidence type="ECO:0000256" key="3">
    <source>
        <dbReference type="ARBA" id="ARBA00023293"/>
    </source>
</evidence>
<dbReference type="Pfam" id="PF00990">
    <property type="entry name" value="GGDEF"/>
    <property type="match status" value="1"/>
</dbReference>
<dbReference type="NCBIfam" id="TIGR00254">
    <property type="entry name" value="GGDEF"/>
    <property type="match status" value="1"/>
</dbReference>
<reference evidence="8" key="2">
    <citation type="journal article" date="2022" name="Microbiol. Resour. Announc.">
        <title>Metagenome Sequencing to Explore Phylogenomics of Terrestrial Cyanobacteria.</title>
        <authorList>
            <person name="Ward R.D."/>
            <person name="Stajich J.E."/>
            <person name="Johansen J.R."/>
            <person name="Huntemann M."/>
            <person name="Clum A."/>
            <person name="Foster B."/>
            <person name="Foster B."/>
            <person name="Roux S."/>
            <person name="Palaniappan K."/>
            <person name="Varghese N."/>
            <person name="Mukherjee S."/>
            <person name="Reddy T.B.K."/>
            <person name="Daum C."/>
            <person name="Copeland A."/>
            <person name="Chen I.A."/>
            <person name="Ivanova N.N."/>
            <person name="Kyrpides N.C."/>
            <person name="Shapiro N."/>
            <person name="Eloe-Fadrosh E.A."/>
            <person name="Pietrasiak N."/>
        </authorList>
    </citation>
    <scope>NUCLEOTIDE SEQUENCE</scope>
    <source>
        <strain evidence="8">GSE-TBD4-15B</strain>
    </source>
</reference>
<dbReference type="PROSITE" id="PS50887">
    <property type="entry name" value="GGDEF"/>
    <property type="match status" value="1"/>
</dbReference>
<dbReference type="InterPro" id="IPR011645">
    <property type="entry name" value="HNOB_dom_associated"/>
</dbReference>
<dbReference type="GO" id="GO:0004383">
    <property type="term" value="F:guanylate cyclase activity"/>
    <property type="evidence" value="ECO:0007669"/>
    <property type="project" value="UniProtKB-EC"/>
</dbReference>
<dbReference type="InterPro" id="IPR000014">
    <property type="entry name" value="PAS"/>
</dbReference>
<protein>
    <recommendedName>
        <fullName evidence="1">guanylate cyclase</fullName>
        <ecNumber evidence="1">4.6.1.2</ecNumber>
    </recommendedName>
</protein>
<dbReference type="CDD" id="cd01948">
    <property type="entry name" value="EAL"/>
    <property type="match status" value="1"/>
</dbReference>
<dbReference type="FunFam" id="3.30.70.270:FF:000001">
    <property type="entry name" value="Diguanylate cyclase domain protein"/>
    <property type="match status" value="1"/>
</dbReference>
<sequence length="862" mass="96825">MTKPPLTFDLSRRQGQAPASISADALNQAFPFYLVFDGQMQIAQIGEALQRICPMLSLGDLVEQHFRLRQPDIALAFQALCEHPDAVLLLESLHNQLQFSGQAIYSPQQNWLYFLAMPLLSDQQDLNALTVKLSNRARQGSASDMLLLLQARATSLSDTRRLAEKIAEQRSELRMALRQAELATAVIEQAADAIEITDDQTRLLYVNPAFERITGYRREEVLGKTPAELFKAGQHEEDFYGKIDAAIQAGKVWQGAYMGRRKDGSLYPQDATIFPIHNRAGQITNHVAIKRDVSDRKRTQEKLGNSLSLLQATFEATADGILVTNSQGNILNFNQRFAELWQQGLQPVSWDEFHDLSFITGFLKHPQQFLARMQSLYSQPQVESHDILDLKDGRYLEGRSCPQRLGDSVIGRVWSFRDVTERLQTETQIRYQAAHDLLTGLPNRKAFNDRLAEMMSEATRHQQKLAVMFLDLDRFKLVNDSLGHAAGDLLLKEVAQRLKRCLRRQDMVARWAGDEFTVLLNDIGGVEEAVQVAEKILNAMKPDFELEGHLLHVSNSIGIALYPTDGEDAETLLKHADAALYRAKDSGRNGYHLYTSAIHSETSEWLALESHLHRALERQEFVLYYQPQVNVVTGEITQLEALLRWQHPDLGLVSPAKFVPLAEENGLIVPLGEWALRTACTQNHRWQAAGLPPVRVAVNLSARQLRQPNLVKMVARILQETGLASRYLELEITETTVMKNVELTKNILCELHQMGVSMAMDDFGTGYSSLGSLKKFPFNTLKIDQSFVRDLTTDPNDKAIVAAIIAMGRVLNLKLVAEGVETKVQEHSLLSLDCEEMQGYLFSPPLSAEEATMLLEGQSLPA</sequence>
<dbReference type="InterPro" id="IPR052155">
    <property type="entry name" value="Biofilm_reg_signaling"/>
</dbReference>
<dbReference type="EC" id="4.6.1.2" evidence="1"/>
<dbReference type="PANTHER" id="PTHR44757">
    <property type="entry name" value="DIGUANYLATE CYCLASE DGCP"/>
    <property type="match status" value="1"/>
</dbReference>
<feature type="domain" description="PAS" evidence="4">
    <location>
        <begin position="179"/>
        <end position="250"/>
    </location>
</feature>
<evidence type="ECO:0000259" key="6">
    <source>
        <dbReference type="PROSITE" id="PS50883"/>
    </source>
</evidence>
<name>A0A951PCI0_9CYAN</name>
<dbReference type="InterPro" id="IPR043128">
    <property type="entry name" value="Rev_trsase/Diguanyl_cyclase"/>
</dbReference>